<reference evidence="1 2" key="1">
    <citation type="submission" date="2016-12" db="EMBL/GenBank/DDBJ databases">
        <title>The genomes of Aspergillus section Nigri reveals drivers in fungal speciation.</title>
        <authorList>
            <consortium name="DOE Joint Genome Institute"/>
            <person name="Vesth T.C."/>
            <person name="Nybo J."/>
            <person name="Theobald S."/>
            <person name="Brandl J."/>
            <person name="Frisvad J.C."/>
            <person name="Nielsen K.F."/>
            <person name="Lyhne E.K."/>
            <person name="Kogle M.E."/>
            <person name="Kuo A."/>
            <person name="Riley R."/>
            <person name="Clum A."/>
            <person name="Nolan M."/>
            <person name="Lipzen A."/>
            <person name="Salamov A."/>
            <person name="Henrissat B."/>
            <person name="Wiebenga A."/>
            <person name="De Vries R.P."/>
            <person name="Grigoriev I.V."/>
            <person name="Mortensen U.H."/>
            <person name="Andersen M.R."/>
            <person name="Baker S.E."/>
        </authorList>
    </citation>
    <scope>NUCLEOTIDE SEQUENCE [LARGE SCALE GENOMIC DNA]</scope>
    <source>
        <strain evidence="1 2">JOP 1030-1</strain>
    </source>
</reference>
<proteinExistence type="predicted"/>
<organism evidence="1 2">
    <name type="scientific">Aspergillus saccharolyticus JOP 1030-1</name>
    <dbReference type="NCBI Taxonomy" id="1450539"/>
    <lineage>
        <taxon>Eukaryota</taxon>
        <taxon>Fungi</taxon>
        <taxon>Dikarya</taxon>
        <taxon>Ascomycota</taxon>
        <taxon>Pezizomycotina</taxon>
        <taxon>Eurotiomycetes</taxon>
        <taxon>Eurotiomycetidae</taxon>
        <taxon>Eurotiales</taxon>
        <taxon>Aspergillaceae</taxon>
        <taxon>Aspergillus</taxon>
        <taxon>Aspergillus subgen. Circumdati</taxon>
    </lineage>
</organism>
<gene>
    <name evidence="1" type="ORF">BP01DRAFT_352541</name>
</gene>
<sequence length="71" mass="7841">MGSALGLEMFLHLSAREISCHCLFALLACSLTDFAAHLAFPLSPTLMHRPANHLFERFPPYADSLLLVVKS</sequence>
<evidence type="ECO:0000313" key="1">
    <source>
        <dbReference type="EMBL" id="PYH50005.1"/>
    </source>
</evidence>
<dbReference type="Proteomes" id="UP000248349">
    <property type="component" value="Unassembled WGS sequence"/>
</dbReference>
<dbReference type="EMBL" id="KZ821218">
    <property type="protein sequence ID" value="PYH50005.1"/>
    <property type="molecule type" value="Genomic_DNA"/>
</dbReference>
<evidence type="ECO:0000313" key="2">
    <source>
        <dbReference type="Proteomes" id="UP000248349"/>
    </source>
</evidence>
<dbReference type="RefSeq" id="XP_025435987.1">
    <property type="nucleotide sequence ID" value="XM_025573969.1"/>
</dbReference>
<dbReference type="AlphaFoldDB" id="A0A318ZTN1"/>
<name>A0A318ZTN1_9EURO</name>
<dbReference type="GeneID" id="37075197"/>
<protein>
    <submittedName>
        <fullName evidence="1">Uncharacterized protein</fullName>
    </submittedName>
</protein>
<accession>A0A318ZTN1</accession>
<keyword evidence="2" id="KW-1185">Reference proteome</keyword>